<feature type="transmembrane region" description="Helical" evidence="7">
    <location>
        <begin position="74"/>
        <end position="98"/>
    </location>
</feature>
<keyword evidence="9" id="KW-1185">Reference proteome</keyword>
<feature type="transmembrane region" description="Helical" evidence="7">
    <location>
        <begin position="406"/>
        <end position="427"/>
    </location>
</feature>
<dbReference type="InParanoid" id="A0A200R6F8"/>
<protein>
    <submittedName>
        <fullName evidence="8">Proton-dependent oligopeptide transporter family</fullName>
    </submittedName>
</protein>
<name>A0A200R6F8_MACCD</name>
<comment type="caution">
    <text evidence="8">The sequence shown here is derived from an EMBL/GenBank/DDBJ whole genome shotgun (WGS) entry which is preliminary data.</text>
</comment>
<evidence type="ECO:0000313" key="8">
    <source>
        <dbReference type="EMBL" id="OVA18285.1"/>
    </source>
</evidence>
<feature type="transmembrane region" description="Helical" evidence="7">
    <location>
        <begin position="500"/>
        <end position="519"/>
    </location>
</feature>
<feature type="region of interest" description="Disordered" evidence="6">
    <location>
        <begin position="548"/>
        <end position="569"/>
    </location>
</feature>
<evidence type="ECO:0000256" key="3">
    <source>
        <dbReference type="ARBA" id="ARBA00022692"/>
    </source>
</evidence>
<keyword evidence="3 7" id="KW-0812">Transmembrane</keyword>
<evidence type="ECO:0000256" key="4">
    <source>
        <dbReference type="ARBA" id="ARBA00022989"/>
    </source>
</evidence>
<dbReference type="OMA" id="ICILIEC"/>
<dbReference type="Proteomes" id="UP000195402">
    <property type="component" value="Unassembled WGS sequence"/>
</dbReference>
<feature type="transmembrane region" description="Helical" evidence="7">
    <location>
        <begin position="37"/>
        <end position="62"/>
    </location>
</feature>
<organism evidence="8 9">
    <name type="scientific">Macleaya cordata</name>
    <name type="common">Five-seeded plume-poppy</name>
    <name type="synonym">Bocconia cordata</name>
    <dbReference type="NCBI Taxonomy" id="56857"/>
    <lineage>
        <taxon>Eukaryota</taxon>
        <taxon>Viridiplantae</taxon>
        <taxon>Streptophyta</taxon>
        <taxon>Embryophyta</taxon>
        <taxon>Tracheophyta</taxon>
        <taxon>Spermatophyta</taxon>
        <taxon>Magnoliopsida</taxon>
        <taxon>Ranunculales</taxon>
        <taxon>Papaveraceae</taxon>
        <taxon>Papaveroideae</taxon>
        <taxon>Macleaya</taxon>
    </lineage>
</organism>
<dbReference type="OrthoDB" id="975446at2759"/>
<comment type="subcellular location">
    <subcellularLocation>
        <location evidence="1">Membrane</location>
        <topology evidence="1">Multi-pass membrane protein</topology>
    </subcellularLocation>
</comment>
<reference evidence="8 9" key="1">
    <citation type="journal article" date="2017" name="Mol. Plant">
        <title>The Genome of Medicinal Plant Macleaya cordata Provides New Insights into Benzylisoquinoline Alkaloids Metabolism.</title>
        <authorList>
            <person name="Liu X."/>
            <person name="Liu Y."/>
            <person name="Huang P."/>
            <person name="Ma Y."/>
            <person name="Qing Z."/>
            <person name="Tang Q."/>
            <person name="Cao H."/>
            <person name="Cheng P."/>
            <person name="Zheng Y."/>
            <person name="Yuan Z."/>
            <person name="Zhou Y."/>
            <person name="Liu J."/>
            <person name="Tang Z."/>
            <person name="Zhuo Y."/>
            <person name="Zhang Y."/>
            <person name="Yu L."/>
            <person name="Huang J."/>
            <person name="Yang P."/>
            <person name="Peng Q."/>
            <person name="Zhang J."/>
            <person name="Jiang W."/>
            <person name="Zhang Z."/>
            <person name="Lin K."/>
            <person name="Ro D.K."/>
            <person name="Chen X."/>
            <person name="Xiong X."/>
            <person name="Shang Y."/>
            <person name="Huang S."/>
            <person name="Zeng J."/>
        </authorList>
    </citation>
    <scope>NUCLEOTIDE SEQUENCE [LARGE SCALE GENOMIC DNA]</scope>
    <source>
        <strain evidence="9">cv. BLH2017</strain>
        <tissue evidence="8">Root</tissue>
    </source>
</reference>
<dbReference type="InterPro" id="IPR036259">
    <property type="entry name" value="MFS_trans_sf"/>
</dbReference>
<dbReference type="GO" id="GO:0016020">
    <property type="term" value="C:membrane"/>
    <property type="evidence" value="ECO:0007669"/>
    <property type="project" value="UniProtKB-SubCell"/>
</dbReference>
<dbReference type="GO" id="GO:0022857">
    <property type="term" value="F:transmembrane transporter activity"/>
    <property type="evidence" value="ECO:0007669"/>
    <property type="project" value="InterPro"/>
</dbReference>
<evidence type="ECO:0000256" key="7">
    <source>
        <dbReference type="SAM" id="Phobius"/>
    </source>
</evidence>
<feature type="transmembrane region" description="Helical" evidence="7">
    <location>
        <begin position="209"/>
        <end position="227"/>
    </location>
</feature>
<evidence type="ECO:0000256" key="5">
    <source>
        <dbReference type="ARBA" id="ARBA00023136"/>
    </source>
</evidence>
<dbReference type="EMBL" id="MVGT01000437">
    <property type="protein sequence ID" value="OVA18285.1"/>
    <property type="molecule type" value="Genomic_DNA"/>
</dbReference>
<evidence type="ECO:0000256" key="6">
    <source>
        <dbReference type="SAM" id="MobiDB-lite"/>
    </source>
</evidence>
<dbReference type="PANTHER" id="PTHR11654">
    <property type="entry name" value="OLIGOPEPTIDE TRANSPORTER-RELATED"/>
    <property type="match status" value="1"/>
</dbReference>
<evidence type="ECO:0000313" key="9">
    <source>
        <dbReference type="Proteomes" id="UP000195402"/>
    </source>
</evidence>
<evidence type="ECO:0000256" key="2">
    <source>
        <dbReference type="ARBA" id="ARBA00005982"/>
    </source>
</evidence>
<dbReference type="Pfam" id="PF00854">
    <property type="entry name" value="PTR2"/>
    <property type="match status" value="1"/>
</dbReference>
<feature type="transmembrane region" description="Helical" evidence="7">
    <location>
        <begin position="447"/>
        <end position="469"/>
    </location>
</feature>
<feature type="transmembrane region" description="Helical" evidence="7">
    <location>
        <begin position="364"/>
        <end position="385"/>
    </location>
</feature>
<sequence length="569" mass="63537">MDDDKGENSSKSAVVMINTSQKITSSVLRWYRYYFSMPKICILIECVLIGNAIVEAAVLSLLMSYLRDEWDKKLFVAAATVNVSEGMSGLLCIPATYFKERYGCYTTLVLSSMFYIVGLVILGTVAFVGGVLYTALVLLVLGKALSSSSCVEDFLEDQLKAQSNEEDEKRDNVRVKISLAKCQIIGDIVGNVLLAVVNDWECHFNISASIQSFTLVLFFIGTPLYFIGRIRSLVHMVYFYFRRLFDKTTLRSSSDHQVVIKEQGTKSSSLILMISSMAPICFTFLMCGIVNSIGSTYFLEQGSTMYRGLGGDHKKDNNPPGIINDTLEEVPVTILQIVKQLSCFSSKYLIYRILSKRLRGTRATLIRIGVGMIFSVGVCSIARAVEAKRLDVVVREDHLLDNPKKVVPMSIFWLLPQFICLGAMNGLAGDGLEDFFQDELPNSMKSYASAFTQALTAVGTLLSVILVFIMKKLSKLGGRPGWFAATNINRSRLDRVYRTLTVFAILNVLLFAYVSTSYIRNKLSSTKNYTREDISLFDESKMKIVIEVEPEEEEEEEPEIEGEDGPNIA</sequence>
<keyword evidence="5 7" id="KW-0472">Membrane</keyword>
<evidence type="ECO:0000256" key="1">
    <source>
        <dbReference type="ARBA" id="ARBA00004141"/>
    </source>
</evidence>
<accession>A0A200R6F8</accession>
<feature type="transmembrane region" description="Helical" evidence="7">
    <location>
        <begin position="270"/>
        <end position="299"/>
    </location>
</feature>
<gene>
    <name evidence="8" type="ORF">BVC80_1835g720</name>
</gene>
<comment type="similarity">
    <text evidence="2">Belongs to the major facilitator superfamily. Proton-dependent oligopeptide transporter (POT/PTR) (TC 2.A.17) family.</text>
</comment>
<dbReference type="AlphaFoldDB" id="A0A200R6F8"/>
<proteinExistence type="inferred from homology"/>
<dbReference type="Gene3D" id="1.20.1250.20">
    <property type="entry name" value="MFS general substrate transporter like domains"/>
    <property type="match status" value="1"/>
</dbReference>
<feature type="transmembrane region" description="Helical" evidence="7">
    <location>
        <begin position="113"/>
        <end position="141"/>
    </location>
</feature>
<dbReference type="InterPro" id="IPR000109">
    <property type="entry name" value="POT_fam"/>
</dbReference>
<keyword evidence="4 7" id="KW-1133">Transmembrane helix</keyword>